<dbReference type="PROSITE" id="PS51318">
    <property type="entry name" value="TAT"/>
    <property type="match status" value="1"/>
</dbReference>
<dbReference type="RefSeq" id="WP_031060137.1">
    <property type="nucleotide sequence ID" value="NZ_JBHSPX010000003.1"/>
</dbReference>
<dbReference type="EMBL" id="JBHSPX010000003">
    <property type="protein sequence ID" value="MFC6062572.1"/>
    <property type="molecule type" value="Genomic_DNA"/>
</dbReference>
<evidence type="ECO:0000313" key="2">
    <source>
        <dbReference type="EMBL" id="MFC6062572.1"/>
    </source>
</evidence>
<gene>
    <name evidence="2" type="ORF">ACFP4F_08420</name>
</gene>
<protein>
    <recommendedName>
        <fullName evidence="4">ATP-binding protein</fullName>
    </recommendedName>
</protein>
<dbReference type="InterPro" id="IPR006311">
    <property type="entry name" value="TAT_signal"/>
</dbReference>
<accession>A0ABW1MHN1</accession>
<feature type="chain" id="PRO_5046990028" description="ATP-binding protein" evidence="1">
    <location>
        <begin position="42"/>
        <end position="136"/>
    </location>
</feature>
<sequence length="136" mass="13182">MASHARPPHQSRTARGLLLRAGLAVSVAGAALAAGAPAATAADGKSDPASLEDIRAATNSTVGALQQATASGLGTVKNLRLNPLSGTGTDPLDNAVGTQIADFKPISTAVLTAPLASGASLSQLPVVGTVAQALPG</sequence>
<comment type="caution">
    <text evidence="2">The sequence shown here is derived from an EMBL/GenBank/DDBJ whole genome shotgun (WGS) entry which is preliminary data.</text>
</comment>
<dbReference type="Proteomes" id="UP001596139">
    <property type="component" value="Unassembled WGS sequence"/>
</dbReference>
<evidence type="ECO:0000256" key="1">
    <source>
        <dbReference type="SAM" id="SignalP"/>
    </source>
</evidence>
<reference evidence="3" key="1">
    <citation type="journal article" date="2019" name="Int. J. Syst. Evol. Microbiol.">
        <title>The Global Catalogue of Microorganisms (GCM) 10K type strain sequencing project: providing services to taxonomists for standard genome sequencing and annotation.</title>
        <authorList>
            <consortium name="The Broad Institute Genomics Platform"/>
            <consortium name="The Broad Institute Genome Sequencing Center for Infectious Disease"/>
            <person name="Wu L."/>
            <person name="Ma J."/>
        </authorList>
    </citation>
    <scope>NUCLEOTIDE SEQUENCE [LARGE SCALE GENOMIC DNA]</scope>
    <source>
        <strain evidence="3">CGMCC 1.15180</strain>
    </source>
</reference>
<proteinExistence type="predicted"/>
<name>A0ABW1MHN1_9ACTN</name>
<keyword evidence="3" id="KW-1185">Reference proteome</keyword>
<evidence type="ECO:0000313" key="3">
    <source>
        <dbReference type="Proteomes" id="UP001596139"/>
    </source>
</evidence>
<feature type="signal peptide" evidence="1">
    <location>
        <begin position="1"/>
        <end position="41"/>
    </location>
</feature>
<keyword evidence="1" id="KW-0732">Signal</keyword>
<evidence type="ECO:0008006" key="4">
    <source>
        <dbReference type="Google" id="ProtNLM"/>
    </source>
</evidence>
<organism evidence="2 3">
    <name type="scientific">Streptomyces ochraceiscleroticus</name>
    <dbReference type="NCBI Taxonomy" id="47761"/>
    <lineage>
        <taxon>Bacteria</taxon>
        <taxon>Bacillati</taxon>
        <taxon>Actinomycetota</taxon>
        <taxon>Actinomycetes</taxon>
        <taxon>Kitasatosporales</taxon>
        <taxon>Streptomycetaceae</taxon>
        <taxon>Streptomyces</taxon>
    </lineage>
</organism>